<feature type="signal peptide" evidence="1">
    <location>
        <begin position="1"/>
        <end position="22"/>
    </location>
</feature>
<keyword evidence="3" id="KW-0378">Hydrolase</keyword>
<dbReference type="Proteomes" id="UP000283063">
    <property type="component" value="Chromosome"/>
</dbReference>
<gene>
    <name evidence="3" type="ORF">EBB79_04580</name>
</gene>
<accession>A0A3T0MZP4</accession>
<evidence type="ECO:0000313" key="4">
    <source>
        <dbReference type="Proteomes" id="UP000283063"/>
    </source>
</evidence>
<dbReference type="AlphaFoldDB" id="A0A3T0MZP4"/>
<organism evidence="3 4">
    <name type="scientific">Parasedimentitalea marina</name>
    <dbReference type="NCBI Taxonomy" id="2483033"/>
    <lineage>
        <taxon>Bacteria</taxon>
        <taxon>Pseudomonadati</taxon>
        <taxon>Pseudomonadota</taxon>
        <taxon>Alphaproteobacteria</taxon>
        <taxon>Rhodobacterales</taxon>
        <taxon>Paracoccaceae</taxon>
        <taxon>Parasedimentitalea</taxon>
    </lineage>
</organism>
<dbReference type="OrthoDB" id="9785345at2"/>
<protein>
    <submittedName>
        <fullName evidence="3">Cell wall hydrolase</fullName>
    </submittedName>
</protein>
<evidence type="ECO:0000256" key="1">
    <source>
        <dbReference type="SAM" id="SignalP"/>
    </source>
</evidence>
<evidence type="ECO:0000259" key="2">
    <source>
        <dbReference type="Pfam" id="PF07486"/>
    </source>
</evidence>
<feature type="chain" id="PRO_5019176527" evidence="1">
    <location>
        <begin position="23"/>
        <end position="213"/>
    </location>
</feature>
<dbReference type="Pfam" id="PF07486">
    <property type="entry name" value="Hydrolase_2"/>
    <property type="match status" value="1"/>
</dbReference>
<sequence length="213" mass="23388">MRSFVLAACVAVTLASPGAAIAETALGRLFQRDQSTQTSTSRQRSGGFLFFGRKPAKTKQMSYSTTWLDAQPAAAGDANFECLAQALYFEARGEAVKGQFAVAEVILNRVKSAQFPNSVCGVVKQGTGRLNQCQFSYNCDGRTEVIGERQAYARVAKVARAVLDGVQEELTDGATYYHTTAVRPRWSRVFTNTAQIGVHLFYRDERYRTASSE</sequence>
<feature type="domain" description="Cell wall hydrolase SleB" evidence="2">
    <location>
        <begin position="93"/>
        <end position="202"/>
    </location>
</feature>
<keyword evidence="1" id="KW-0732">Signal</keyword>
<dbReference type="RefSeq" id="WP_127747790.1">
    <property type="nucleotide sequence ID" value="NZ_CP033219.1"/>
</dbReference>
<keyword evidence="4" id="KW-1185">Reference proteome</keyword>
<dbReference type="InterPro" id="IPR042047">
    <property type="entry name" value="SleB_dom1"/>
</dbReference>
<dbReference type="InterPro" id="IPR011105">
    <property type="entry name" value="Cell_wall_hydrolase_SleB"/>
</dbReference>
<name>A0A3T0MZP4_9RHOB</name>
<dbReference type="GO" id="GO:0016787">
    <property type="term" value="F:hydrolase activity"/>
    <property type="evidence" value="ECO:0007669"/>
    <property type="project" value="UniProtKB-KW"/>
</dbReference>
<evidence type="ECO:0000313" key="3">
    <source>
        <dbReference type="EMBL" id="AZV77236.1"/>
    </source>
</evidence>
<dbReference type="Gene3D" id="1.10.10.2520">
    <property type="entry name" value="Cell wall hydrolase SleB, domain 1"/>
    <property type="match status" value="1"/>
</dbReference>
<proteinExistence type="predicted"/>
<dbReference type="KEGG" id="sedi:EBB79_04580"/>
<dbReference type="EMBL" id="CP033219">
    <property type="protein sequence ID" value="AZV77236.1"/>
    <property type="molecule type" value="Genomic_DNA"/>
</dbReference>
<reference evidence="3 4" key="1">
    <citation type="submission" date="2018-10" db="EMBL/GenBank/DDBJ databases">
        <title>Parasedimentitalea marina sp. nov., a psychrophilic bacterium isolated from deep seawater of the New Britain Trench.</title>
        <authorList>
            <person name="Cao J."/>
        </authorList>
    </citation>
    <scope>NUCLEOTIDE SEQUENCE [LARGE SCALE GENOMIC DNA]</scope>
    <source>
        <strain evidence="3 4">W43</strain>
    </source>
</reference>